<dbReference type="SMART" id="SM01047">
    <property type="entry name" value="C1_4"/>
    <property type="match status" value="1"/>
</dbReference>
<dbReference type="OrthoDB" id="284275at2759"/>
<dbReference type="PROSITE" id="PS50234">
    <property type="entry name" value="VWFA"/>
    <property type="match status" value="1"/>
</dbReference>
<evidence type="ECO:0000256" key="8">
    <source>
        <dbReference type="ARBA" id="ARBA00023163"/>
    </source>
</evidence>
<dbReference type="InterPro" id="IPR007198">
    <property type="entry name" value="Ssl1-like"/>
</dbReference>
<evidence type="ECO:0000256" key="10">
    <source>
        <dbReference type="ARBA" id="ARBA00023242"/>
    </source>
</evidence>
<dbReference type="GO" id="GO:0006357">
    <property type="term" value="P:regulation of transcription by RNA polymerase II"/>
    <property type="evidence" value="ECO:0007669"/>
    <property type="project" value="TreeGrafter"/>
</dbReference>
<evidence type="ECO:0000256" key="12">
    <source>
        <dbReference type="PIRSR" id="PIRSR015919-1"/>
    </source>
</evidence>
<evidence type="ECO:0000313" key="14">
    <source>
        <dbReference type="EMBL" id="CAD7635197.1"/>
    </source>
</evidence>
<dbReference type="GO" id="GO:0006289">
    <property type="term" value="P:nucleotide-excision repair"/>
    <property type="evidence" value="ECO:0007669"/>
    <property type="project" value="UniProtKB-UniRule"/>
</dbReference>
<comment type="similarity">
    <text evidence="2 11">Belongs to the GTF2H2 family.</text>
</comment>
<dbReference type="GO" id="GO:0000439">
    <property type="term" value="C:transcription factor TFIIH core complex"/>
    <property type="evidence" value="ECO:0007669"/>
    <property type="project" value="InterPro"/>
</dbReference>
<dbReference type="PANTHER" id="PTHR12695">
    <property type="entry name" value="GENERAL TRANSCRIPTION FACTOR IIH SUBUNIT 2"/>
    <property type="match status" value="1"/>
</dbReference>
<dbReference type="EMBL" id="CAJPIZ010016235">
    <property type="protein sequence ID" value="CAG2115627.1"/>
    <property type="molecule type" value="Genomic_DNA"/>
</dbReference>
<evidence type="ECO:0000313" key="15">
    <source>
        <dbReference type="Proteomes" id="UP000759131"/>
    </source>
</evidence>
<keyword evidence="10 11" id="KW-0539">Nucleus</keyword>
<dbReference type="GO" id="GO:0008270">
    <property type="term" value="F:zinc ion binding"/>
    <property type="evidence" value="ECO:0007669"/>
    <property type="project" value="UniProtKB-UniRule"/>
</dbReference>
<feature type="zinc finger region" description="C4-type" evidence="12">
    <location>
        <begin position="310"/>
        <end position="327"/>
    </location>
</feature>
<evidence type="ECO:0000256" key="9">
    <source>
        <dbReference type="ARBA" id="ARBA00023204"/>
    </source>
</evidence>
<evidence type="ECO:0000256" key="11">
    <source>
        <dbReference type="PIRNR" id="PIRNR015919"/>
    </source>
</evidence>
<sequence>MDADDDPKGYRWETEYEKTCVWINCEMDADDDPKGYRWETEYEKTWEAIRETDDGLIEPMVNDMVNKAKRRRIAGQKNLRLGMMRHLFIVVDMSSAMTQTDLRPNRLKCTTKVLEMFVNEFIDQNPISHLALIMTRNKRAEKLTELSANVKSHLDAIHKLSETVCAGEPSLQNSLELALKTLRHMPAHTSKEVLILMASLTTCDPNDINQTIDTLSQQNIRCSVIGLAAEVRICRSLANKTKGVYDVVLDDCHYKDLLFQHMDPPASALTESSLMRMGFPTYSNEGRIQASMCVCHLNNNTNFSSSGYLCPQCSSKYCELPVECQVCGLTLVSPAHLARSYHHLFPVELYQELPPESTLDVQCYACNKEIVAKTGAQCLECKNIFCIDCDLFIHETLHLCPACVTTQ</sequence>
<dbReference type="PANTHER" id="PTHR12695:SF2">
    <property type="entry name" value="GENERAL TRANSCRIPTION FACTOR IIH SUBUNIT 2-RELATED"/>
    <property type="match status" value="1"/>
</dbReference>
<evidence type="ECO:0000259" key="13">
    <source>
        <dbReference type="PROSITE" id="PS50234"/>
    </source>
</evidence>
<dbReference type="InterPro" id="IPR046349">
    <property type="entry name" value="C1-like_sf"/>
</dbReference>
<evidence type="ECO:0000256" key="5">
    <source>
        <dbReference type="ARBA" id="ARBA00022771"/>
    </source>
</evidence>
<evidence type="ECO:0000256" key="7">
    <source>
        <dbReference type="ARBA" id="ARBA00023015"/>
    </source>
</evidence>
<name>A0A7R9L7E1_9ACAR</name>
<dbReference type="SUPFAM" id="SSF53300">
    <property type="entry name" value="vWA-like"/>
    <property type="match status" value="1"/>
</dbReference>
<evidence type="ECO:0000256" key="2">
    <source>
        <dbReference type="ARBA" id="ARBA00006092"/>
    </source>
</evidence>
<dbReference type="Proteomes" id="UP000759131">
    <property type="component" value="Unassembled WGS sequence"/>
</dbReference>
<keyword evidence="9" id="KW-0234">DNA repair</keyword>
<dbReference type="InterPro" id="IPR036465">
    <property type="entry name" value="vWFA_dom_sf"/>
</dbReference>
<dbReference type="AlphaFoldDB" id="A0A7R9L7E1"/>
<dbReference type="SUPFAM" id="SSF57889">
    <property type="entry name" value="Cysteine-rich domain"/>
    <property type="match status" value="1"/>
</dbReference>
<dbReference type="PIRSF" id="PIRSF015919">
    <property type="entry name" value="TFIIH_SSL1"/>
    <property type="match status" value="1"/>
</dbReference>
<comment type="subcellular location">
    <subcellularLocation>
        <location evidence="1 11">Nucleus</location>
    </subcellularLocation>
</comment>
<keyword evidence="15" id="KW-1185">Reference proteome</keyword>
<dbReference type="GO" id="GO:0005675">
    <property type="term" value="C:transcription factor TFIIH holo complex"/>
    <property type="evidence" value="ECO:0007669"/>
    <property type="project" value="UniProtKB-UniRule"/>
</dbReference>
<dbReference type="Gene3D" id="3.30.40.10">
    <property type="entry name" value="Zinc/RING finger domain, C3HC4 (zinc finger)"/>
    <property type="match status" value="1"/>
</dbReference>
<keyword evidence="3 11" id="KW-0479">Metal-binding</keyword>
<feature type="domain" description="VWFA" evidence="13">
    <location>
        <begin position="86"/>
        <end position="277"/>
    </location>
</feature>
<dbReference type="InterPro" id="IPR013087">
    <property type="entry name" value="Znf_C2H2_type"/>
</dbReference>
<keyword evidence="8 11" id="KW-0804">Transcription</keyword>
<dbReference type="InterPro" id="IPR004595">
    <property type="entry name" value="TFIIH_C1-like_dom"/>
</dbReference>
<accession>A0A7R9L7E1</accession>
<organism evidence="14">
    <name type="scientific">Medioppia subpectinata</name>
    <dbReference type="NCBI Taxonomy" id="1979941"/>
    <lineage>
        <taxon>Eukaryota</taxon>
        <taxon>Metazoa</taxon>
        <taxon>Ecdysozoa</taxon>
        <taxon>Arthropoda</taxon>
        <taxon>Chelicerata</taxon>
        <taxon>Arachnida</taxon>
        <taxon>Acari</taxon>
        <taxon>Acariformes</taxon>
        <taxon>Sarcoptiformes</taxon>
        <taxon>Oribatida</taxon>
        <taxon>Brachypylina</taxon>
        <taxon>Oppioidea</taxon>
        <taxon>Oppiidae</taxon>
        <taxon>Medioppia</taxon>
    </lineage>
</organism>
<reference evidence="14" key="1">
    <citation type="submission" date="2020-11" db="EMBL/GenBank/DDBJ databases">
        <authorList>
            <person name="Tran Van P."/>
        </authorList>
    </citation>
    <scope>NUCLEOTIDE SEQUENCE</scope>
</reference>
<keyword evidence="4" id="KW-0227">DNA damage</keyword>
<dbReference type="GO" id="GO:0006351">
    <property type="term" value="P:DNA-templated transcription"/>
    <property type="evidence" value="ECO:0007669"/>
    <property type="project" value="InterPro"/>
</dbReference>
<dbReference type="InterPro" id="IPR002035">
    <property type="entry name" value="VWF_A"/>
</dbReference>
<dbReference type="InterPro" id="IPR013083">
    <property type="entry name" value="Znf_RING/FYVE/PHD"/>
</dbReference>
<dbReference type="Gene3D" id="3.40.50.410">
    <property type="entry name" value="von Willebrand factor, type A domain"/>
    <property type="match status" value="1"/>
</dbReference>
<keyword evidence="7 11" id="KW-0805">Transcription regulation</keyword>
<keyword evidence="5" id="KW-0863">Zinc-finger</keyword>
<gene>
    <name evidence="14" type="ORF">OSB1V03_LOCUS15588</name>
</gene>
<evidence type="ECO:0000256" key="1">
    <source>
        <dbReference type="ARBA" id="ARBA00004123"/>
    </source>
</evidence>
<keyword evidence="6 11" id="KW-0862">Zinc</keyword>
<dbReference type="CDD" id="cd01453">
    <property type="entry name" value="vWA_transcription_factor_IIH_type"/>
    <property type="match status" value="1"/>
</dbReference>
<proteinExistence type="inferred from homology"/>
<evidence type="ECO:0000256" key="6">
    <source>
        <dbReference type="ARBA" id="ARBA00022833"/>
    </source>
</evidence>
<dbReference type="InterPro" id="IPR012170">
    <property type="entry name" value="TFIIH_SSL1/p44"/>
</dbReference>
<dbReference type="SMART" id="SM00327">
    <property type="entry name" value="VWA"/>
    <property type="match status" value="1"/>
</dbReference>
<dbReference type="NCBIfam" id="TIGR00622">
    <property type="entry name" value="ssl1"/>
    <property type="match status" value="1"/>
</dbReference>
<protein>
    <recommendedName>
        <fullName evidence="11">General transcription factor IIH subunit</fullName>
    </recommendedName>
</protein>
<dbReference type="FunFam" id="3.40.50.410:FF:000015">
    <property type="entry name" value="General transcription factor IIH subunit 2"/>
    <property type="match status" value="1"/>
</dbReference>
<evidence type="ECO:0000256" key="3">
    <source>
        <dbReference type="ARBA" id="ARBA00022723"/>
    </source>
</evidence>
<dbReference type="Pfam" id="PF07975">
    <property type="entry name" value="C1_4"/>
    <property type="match status" value="1"/>
</dbReference>
<evidence type="ECO:0000256" key="4">
    <source>
        <dbReference type="ARBA" id="ARBA00022763"/>
    </source>
</evidence>
<dbReference type="PROSITE" id="PS00028">
    <property type="entry name" value="ZINC_FINGER_C2H2_1"/>
    <property type="match status" value="1"/>
</dbReference>
<dbReference type="EMBL" id="OC870810">
    <property type="protein sequence ID" value="CAD7635197.1"/>
    <property type="molecule type" value="Genomic_DNA"/>
</dbReference>
<dbReference type="Pfam" id="PF04056">
    <property type="entry name" value="Ssl1"/>
    <property type="match status" value="1"/>
</dbReference>